<dbReference type="InterPro" id="IPR001304">
    <property type="entry name" value="C-type_lectin-like"/>
</dbReference>
<dbReference type="InParanoid" id="A0A3B3HWB1"/>
<dbReference type="AlphaFoldDB" id="A0A3B3HWB1"/>
<reference evidence="2" key="3">
    <citation type="submission" date="2025-09" db="UniProtKB">
        <authorList>
            <consortium name="Ensembl"/>
        </authorList>
    </citation>
    <scope>IDENTIFICATION</scope>
    <source>
        <strain evidence="2">Hd-rR</strain>
    </source>
</reference>
<evidence type="ECO:0000259" key="1">
    <source>
        <dbReference type="PROSITE" id="PS50041"/>
    </source>
</evidence>
<dbReference type="PANTHER" id="PTHR45784:SF3">
    <property type="entry name" value="C-TYPE LECTIN DOMAIN FAMILY 4 MEMBER K-LIKE-RELATED"/>
    <property type="match status" value="1"/>
</dbReference>
<evidence type="ECO:0000313" key="2">
    <source>
        <dbReference type="Ensembl" id="ENSORLP00000036010.1"/>
    </source>
</evidence>
<feature type="domain" description="C-type lectin" evidence="1">
    <location>
        <begin position="76"/>
        <end position="173"/>
    </location>
</feature>
<reference evidence="2" key="2">
    <citation type="submission" date="2025-08" db="UniProtKB">
        <authorList>
            <consortium name="Ensembl"/>
        </authorList>
    </citation>
    <scope>IDENTIFICATION</scope>
    <source>
        <strain evidence="2">Hd-rR</strain>
    </source>
</reference>
<organism evidence="2 3">
    <name type="scientific">Oryzias latipes</name>
    <name type="common">Japanese rice fish</name>
    <name type="synonym">Japanese killifish</name>
    <dbReference type="NCBI Taxonomy" id="8090"/>
    <lineage>
        <taxon>Eukaryota</taxon>
        <taxon>Metazoa</taxon>
        <taxon>Chordata</taxon>
        <taxon>Craniata</taxon>
        <taxon>Vertebrata</taxon>
        <taxon>Euteleostomi</taxon>
        <taxon>Actinopterygii</taxon>
        <taxon>Neopterygii</taxon>
        <taxon>Teleostei</taxon>
        <taxon>Neoteleostei</taxon>
        <taxon>Acanthomorphata</taxon>
        <taxon>Ovalentaria</taxon>
        <taxon>Atherinomorphae</taxon>
        <taxon>Beloniformes</taxon>
        <taxon>Adrianichthyidae</taxon>
        <taxon>Oryziinae</taxon>
        <taxon>Oryzias</taxon>
    </lineage>
</organism>
<dbReference type="Ensembl" id="ENSORLT00000034261.1">
    <property type="protein sequence ID" value="ENSORLP00000036010.1"/>
    <property type="gene ID" value="ENSORLG00000023534.1"/>
</dbReference>
<keyword evidence="3" id="KW-1185">Reference proteome</keyword>
<accession>A0A3B3HWB1</accession>
<protein>
    <recommendedName>
        <fullName evidence="1">C-type lectin domain-containing protein</fullName>
    </recommendedName>
</protein>
<dbReference type="Gene3D" id="3.10.100.10">
    <property type="entry name" value="Mannose-Binding Protein A, subunit A"/>
    <property type="match status" value="1"/>
</dbReference>
<dbReference type="Proteomes" id="UP000001038">
    <property type="component" value="Chromosome 24"/>
</dbReference>
<proteinExistence type="predicted"/>
<dbReference type="PANTHER" id="PTHR45784">
    <property type="entry name" value="C-TYPE LECTIN DOMAIN FAMILY 20 MEMBER A-RELATED"/>
    <property type="match status" value="1"/>
</dbReference>
<dbReference type="GeneTree" id="ENSGT01150000287543"/>
<dbReference type="SUPFAM" id="SSF56436">
    <property type="entry name" value="C-type lectin-like"/>
    <property type="match status" value="1"/>
</dbReference>
<dbReference type="InterPro" id="IPR016187">
    <property type="entry name" value="CTDL_fold"/>
</dbReference>
<dbReference type="PROSITE" id="PS50041">
    <property type="entry name" value="C_TYPE_LECTIN_2"/>
    <property type="match status" value="1"/>
</dbReference>
<dbReference type="SMART" id="SM00034">
    <property type="entry name" value="CLECT"/>
    <property type="match status" value="1"/>
</dbReference>
<dbReference type="InterPro" id="IPR016186">
    <property type="entry name" value="C-type_lectin-like/link_sf"/>
</dbReference>
<reference evidence="2 3" key="1">
    <citation type="journal article" date="2007" name="Nature">
        <title>The medaka draft genome and insights into vertebrate genome evolution.</title>
        <authorList>
            <person name="Kasahara M."/>
            <person name="Naruse K."/>
            <person name="Sasaki S."/>
            <person name="Nakatani Y."/>
            <person name="Qu W."/>
            <person name="Ahsan B."/>
            <person name="Yamada T."/>
            <person name="Nagayasu Y."/>
            <person name="Doi K."/>
            <person name="Kasai Y."/>
            <person name="Jindo T."/>
            <person name="Kobayashi D."/>
            <person name="Shimada A."/>
            <person name="Toyoda A."/>
            <person name="Kuroki Y."/>
            <person name="Fujiyama A."/>
            <person name="Sasaki T."/>
            <person name="Shimizu A."/>
            <person name="Asakawa S."/>
            <person name="Shimizu N."/>
            <person name="Hashimoto S."/>
            <person name="Yang J."/>
            <person name="Lee Y."/>
            <person name="Matsushima K."/>
            <person name="Sugano S."/>
            <person name="Sakaizumi M."/>
            <person name="Narita T."/>
            <person name="Ohishi K."/>
            <person name="Haga S."/>
            <person name="Ohta F."/>
            <person name="Nomoto H."/>
            <person name="Nogata K."/>
            <person name="Morishita T."/>
            <person name="Endo T."/>
            <person name="Shin-I T."/>
            <person name="Takeda H."/>
            <person name="Morishita S."/>
            <person name="Kohara Y."/>
        </authorList>
    </citation>
    <scope>NUCLEOTIDE SEQUENCE [LARGE SCALE GENOMIC DNA]</scope>
    <source>
        <strain evidence="2 3">Hd-rR</strain>
    </source>
</reference>
<name>A0A3B3HWB1_ORYLA</name>
<dbReference type="Pfam" id="PF00059">
    <property type="entry name" value="Lectin_C"/>
    <property type="match status" value="1"/>
</dbReference>
<evidence type="ECO:0000313" key="3">
    <source>
        <dbReference type="Proteomes" id="UP000001038"/>
    </source>
</evidence>
<sequence length="177" mass="21211">MYEWIKYRFGFFLRNEDYNTPKSSKKNDFALNRPFNLGDEAEFLLPHLFTKKMKCALLLFWLPGHFCLFTCQMYDYYFVNMNLSWTEAQQHCKTHYTDLATVTNRKDLDKLRNMQRSSMAAWIGLYYEAGTNETFHWSLPGVEFNKTNTCVALCEHFKWVDIDCTTNHYFLCFNSKK</sequence>